<proteinExistence type="predicted"/>
<gene>
    <name evidence="4" type="ORF">NEZAVI_LOCUS15602</name>
</gene>
<evidence type="ECO:0000313" key="5">
    <source>
        <dbReference type="Proteomes" id="UP001152798"/>
    </source>
</evidence>
<evidence type="ECO:0000256" key="2">
    <source>
        <dbReference type="SAM" id="Coils"/>
    </source>
</evidence>
<feature type="region of interest" description="Disordered" evidence="3">
    <location>
        <begin position="370"/>
        <end position="396"/>
    </location>
</feature>
<reference evidence="4" key="1">
    <citation type="submission" date="2022-01" db="EMBL/GenBank/DDBJ databases">
        <authorList>
            <person name="King R."/>
        </authorList>
    </citation>
    <scope>NUCLEOTIDE SEQUENCE</scope>
</reference>
<sequence length="606" mass="68552">MSIELQEEADQNRSGSATRCLAEPKAPTRPPQLRSPQPDPGALQHAAKGAQALAVLVHHLVYNLDAFSSPQLKKDLEKIKSKWLRSQLELEELKVSFNRLQEEYIYEKSEKEKELEEVENSHRCEVEEMHDKYKEEMDKLTRSFELSMNELQRKFELKEKRLSKDLEKQLVHAEEAHISEKVALQERCKKLEELEAKVKSYEEAQRYFEARESELLQQVEDMRGRYENLKEGMQISAQNAETKAKLSKRTSSCSSLQAEVDSLQCVLELRSTELQELRRQCQVWKRDAEQLPAAIQRVSTLVARVADLQAQIARKEEIEKQLQQEKQILSDTIAKESTQKKRISLQNEELQWKLKQNSLVFNALAGISSPSSIKNQKTPNRTPKSRSNRSSYELNKTASEADINLSRLSMCEKSPPGSPTVKSVIEKTDSVSWVLDMEEPPECVASRILRKALRSKSIGSPNTPHLGTSPLKVSWEAQAEAENITEEVIMVKGIGGSEVLELLSVDDSEIFIDDLPKRIKSEEEAEMLRRVGERTERPLPKDSAGEAMISGEASDDEAPSESEEDTTSSGLSEDNGTRLFRLNGASDSGSLNMSWSEEVDILPSEG</sequence>
<keyword evidence="5" id="KW-1185">Reference proteome</keyword>
<evidence type="ECO:0000256" key="3">
    <source>
        <dbReference type="SAM" id="MobiDB-lite"/>
    </source>
</evidence>
<feature type="coiled-coil region" evidence="2">
    <location>
        <begin position="298"/>
        <end position="335"/>
    </location>
</feature>
<dbReference type="OrthoDB" id="10038993at2759"/>
<dbReference type="InterPro" id="IPR051293">
    <property type="entry name" value="MTUS1/CCDC69"/>
</dbReference>
<feature type="compositionally biased region" description="Acidic residues" evidence="3">
    <location>
        <begin position="553"/>
        <end position="566"/>
    </location>
</feature>
<feature type="compositionally biased region" description="Polar residues" evidence="3">
    <location>
        <begin position="585"/>
        <end position="595"/>
    </location>
</feature>
<dbReference type="PANTHER" id="PTHR24200">
    <property type="entry name" value="TOUCAN, ISOFORM A"/>
    <property type="match status" value="1"/>
</dbReference>
<protein>
    <submittedName>
        <fullName evidence="4">Uncharacterized protein</fullName>
    </submittedName>
</protein>
<name>A0A9P0MWV5_NEZVI</name>
<feature type="region of interest" description="Disordered" evidence="3">
    <location>
        <begin position="1"/>
        <end position="45"/>
    </location>
</feature>
<dbReference type="AlphaFoldDB" id="A0A9P0MWV5"/>
<keyword evidence="1 2" id="KW-0175">Coiled coil</keyword>
<dbReference type="GO" id="GO:0005737">
    <property type="term" value="C:cytoplasm"/>
    <property type="evidence" value="ECO:0007669"/>
    <property type="project" value="TreeGrafter"/>
</dbReference>
<accession>A0A9P0MWV5</accession>
<feature type="region of interest" description="Disordered" evidence="3">
    <location>
        <begin position="529"/>
        <end position="606"/>
    </location>
</feature>
<feature type="coiled-coil region" evidence="2">
    <location>
        <begin position="101"/>
        <end position="211"/>
    </location>
</feature>
<feature type="compositionally biased region" description="Basic and acidic residues" evidence="3">
    <location>
        <begin position="529"/>
        <end position="544"/>
    </location>
</feature>
<organism evidence="4 5">
    <name type="scientific">Nezara viridula</name>
    <name type="common">Southern green stink bug</name>
    <name type="synonym">Cimex viridulus</name>
    <dbReference type="NCBI Taxonomy" id="85310"/>
    <lineage>
        <taxon>Eukaryota</taxon>
        <taxon>Metazoa</taxon>
        <taxon>Ecdysozoa</taxon>
        <taxon>Arthropoda</taxon>
        <taxon>Hexapoda</taxon>
        <taxon>Insecta</taxon>
        <taxon>Pterygota</taxon>
        <taxon>Neoptera</taxon>
        <taxon>Paraneoptera</taxon>
        <taxon>Hemiptera</taxon>
        <taxon>Heteroptera</taxon>
        <taxon>Panheteroptera</taxon>
        <taxon>Pentatomomorpha</taxon>
        <taxon>Pentatomoidea</taxon>
        <taxon>Pentatomidae</taxon>
        <taxon>Pentatominae</taxon>
        <taxon>Nezara</taxon>
    </lineage>
</organism>
<dbReference type="Proteomes" id="UP001152798">
    <property type="component" value="Chromosome 7"/>
</dbReference>
<dbReference type="EMBL" id="OV725083">
    <property type="protein sequence ID" value="CAH1407995.1"/>
    <property type="molecule type" value="Genomic_DNA"/>
</dbReference>
<evidence type="ECO:0000313" key="4">
    <source>
        <dbReference type="EMBL" id="CAH1407995.1"/>
    </source>
</evidence>
<dbReference type="GO" id="GO:0005634">
    <property type="term" value="C:nucleus"/>
    <property type="evidence" value="ECO:0007669"/>
    <property type="project" value="TreeGrafter"/>
</dbReference>
<dbReference type="PANTHER" id="PTHR24200:SF11">
    <property type="entry name" value="TOUCAN, ISOFORM A"/>
    <property type="match status" value="1"/>
</dbReference>
<dbReference type="GO" id="GO:0008017">
    <property type="term" value="F:microtubule binding"/>
    <property type="evidence" value="ECO:0007669"/>
    <property type="project" value="TreeGrafter"/>
</dbReference>
<evidence type="ECO:0000256" key="1">
    <source>
        <dbReference type="ARBA" id="ARBA00023054"/>
    </source>
</evidence>
<feature type="compositionally biased region" description="Polar residues" evidence="3">
    <location>
        <begin position="370"/>
        <end position="382"/>
    </location>
</feature>